<protein>
    <recommendedName>
        <fullName evidence="3">Four helix bundle protein</fullName>
    </recommendedName>
</protein>
<reference evidence="1 2" key="1">
    <citation type="journal article" date="2016" name="Nat. Commun.">
        <title>Thousands of microbial genomes shed light on interconnected biogeochemical processes in an aquifer system.</title>
        <authorList>
            <person name="Anantharaman K."/>
            <person name="Brown C.T."/>
            <person name="Hug L.A."/>
            <person name="Sharon I."/>
            <person name="Castelle C.J."/>
            <person name="Probst A.J."/>
            <person name="Thomas B.C."/>
            <person name="Singh A."/>
            <person name="Wilkins M.J."/>
            <person name="Karaoz U."/>
            <person name="Brodie E.L."/>
            <person name="Williams K.H."/>
            <person name="Hubbard S.S."/>
            <person name="Banfield J.F."/>
        </authorList>
    </citation>
    <scope>NUCLEOTIDE SEQUENCE [LARGE SCALE GENOMIC DNA]</scope>
</reference>
<sequence length="125" mass="14609">MQNSIQNVEDLEVYQKLFKLALDVHELTMSYSKFELYELGSQSRRASNAAPALLAEGFGNKHTNIYSEKISQSLGEIKETKHHLRMACKKNYFNQAVLDDFIKRYDECLRMLHGLDKSLRDKHRK</sequence>
<dbReference type="Proteomes" id="UP000178892">
    <property type="component" value="Unassembled WGS sequence"/>
</dbReference>
<gene>
    <name evidence="1" type="ORF">A2720_01750</name>
</gene>
<accession>A0A1F5NUP3</accession>
<dbReference type="EMBL" id="MFEL01000010">
    <property type="protein sequence ID" value="OGE81242.1"/>
    <property type="molecule type" value="Genomic_DNA"/>
</dbReference>
<dbReference type="PANTHER" id="PTHR38471">
    <property type="entry name" value="FOUR HELIX BUNDLE PROTEIN"/>
    <property type="match status" value="1"/>
</dbReference>
<dbReference type="Gene3D" id="1.20.1440.60">
    <property type="entry name" value="23S rRNA-intervening sequence"/>
    <property type="match status" value="1"/>
</dbReference>
<dbReference type="PANTHER" id="PTHR38471:SF2">
    <property type="entry name" value="FOUR HELIX BUNDLE PROTEIN"/>
    <property type="match status" value="1"/>
</dbReference>
<dbReference type="AlphaFoldDB" id="A0A1F5NUP3"/>
<organism evidence="1 2">
    <name type="scientific">Candidatus Doudnabacteria bacterium RIFCSPHIGHO2_01_FULL_46_24</name>
    <dbReference type="NCBI Taxonomy" id="1817825"/>
    <lineage>
        <taxon>Bacteria</taxon>
        <taxon>Candidatus Doudnaibacteriota</taxon>
    </lineage>
</organism>
<dbReference type="InterPro" id="IPR012657">
    <property type="entry name" value="23S_rRNA-intervening_sequence"/>
</dbReference>
<dbReference type="NCBIfam" id="TIGR02436">
    <property type="entry name" value="four helix bundle protein"/>
    <property type="match status" value="1"/>
</dbReference>
<dbReference type="Pfam" id="PF05635">
    <property type="entry name" value="23S_rRNA_IVP"/>
    <property type="match status" value="1"/>
</dbReference>
<proteinExistence type="predicted"/>
<name>A0A1F5NUP3_9BACT</name>
<dbReference type="InterPro" id="IPR036583">
    <property type="entry name" value="23S_rRNA_IVS_sf"/>
</dbReference>
<dbReference type="STRING" id="1817825.A2720_01750"/>
<evidence type="ECO:0008006" key="3">
    <source>
        <dbReference type="Google" id="ProtNLM"/>
    </source>
</evidence>
<evidence type="ECO:0000313" key="2">
    <source>
        <dbReference type="Proteomes" id="UP000178892"/>
    </source>
</evidence>
<comment type="caution">
    <text evidence="1">The sequence shown here is derived from an EMBL/GenBank/DDBJ whole genome shotgun (WGS) entry which is preliminary data.</text>
</comment>
<evidence type="ECO:0000313" key="1">
    <source>
        <dbReference type="EMBL" id="OGE81242.1"/>
    </source>
</evidence>
<dbReference type="SUPFAM" id="SSF158446">
    <property type="entry name" value="IVS-encoded protein-like"/>
    <property type="match status" value="1"/>
</dbReference>